<evidence type="ECO:0000313" key="2">
    <source>
        <dbReference type="Proteomes" id="UP001154282"/>
    </source>
</evidence>
<comment type="caution">
    <text evidence="1">The sequence shown here is derived from an EMBL/GenBank/DDBJ whole genome shotgun (WGS) entry which is preliminary data.</text>
</comment>
<gene>
    <name evidence="1" type="ORF">LITE_LOCUS16311</name>
</gene>
<dbReference type="Proteomes" id="UP001154282">
    <property type="component" value="Unassembled WGS sequence"/>
</dbReference>
<proteinExistence type="predicted"/>
<protein>
    <submittedName>
        <fullName evidence="1">Uncharacterized protein</fullName>
    </submittedName>
</protein>
<keyword evidence="2" id="KW-1185">Reference proteome</keyword>
<accession>A0AAV0JYE7</accession>
<reference evidence="1" key="1">
    <citation type="submission" date="2022-08" db="EMBL/GenBank/DDBJ databases">
        <authorList>
            <person name="Gutierrez-Valencia J."/>
        </authorList>
    </citation>
    <scope>NUCLEOTIDE SEQUENCE</scope>
</reference>
<name>A0AAV0JYE7_9ROSI</name>
<evidence type="ECO:0000313" key="1">
    <source>
        <dbReference type="EMBL" id="CAI0414482.1"/>
    </source>
</evidence>
<sequence>MLNFICTPQLLDRGASGVGKTGLLVWMLALGRWSGWEAT</sequence>
<dbReference type="AlphaFoldDB" id="A0AAV0JYE7"/>
<dbReference type="EMBL" id="CAMGYJ010000005">
    <property type="protein sequence ID" value="CAI0414482.1"/>
    <property type="molecule type" value="Genomic_DNA"/>
</dbReference>
<organism evidence="1 2">
    <name type="scientific">Linum tenue</name>
    <dbReference type="NCBI Taxonomy" id="586396"/>
    <lineage>
        <taxon>Eukaryota</taxon>
        <taxon>Viridiplantae</taxon>
        <taxon>Streptophyta</taxon>
        <taxon>Embryophyta</taxon>
        <taxon>Tracheophyta</taxon>
        <taxon>Spermatophyta</taxon>
        <taxon>Magnoliopsida</taxon>
        <taxon>eudicotyledons</taxon>
        <taxon>Gunneridae</taxon>
        <taxon>Pentapetalae</taxon>
        <taxon>rosids</taxon>
        <taxon>fabids</taxon>
        <taxon>Malpighiales</taxon>
        <taxon>Linaceae</taxon>
        <taxon>Linum</taxon>
    </lineage>
</organism>